<gene>
    <name evidence="1" type="ORF">ACFSL4_33170</name>
</gene>
<organism evidence="1 2">
    <name type="scientific">Streptomyces caeni</name>
    <dbReference type="NCBI Taxonomy" id="2307231"/>
    <lineage>
        <taxon>Bacteria</taxon>
        <taxon>Bacillati</taxon>
        <taxon>Actinomycetota</taxon>
        <taxon>Actinomycetes</taxon>
        <taxon>Kitasatosporales</taxon>
        <taxon>Streptomycetaceae</taxon>
        <taxon>Streptomyces</taxon>
    </lineage>
</organism>
<dbReference type="EMBL" id="JBHUDX010000108">
    <property type="protein sequence ID" value="MFD1662889.1"/>
    <property type="molecule type" value="Genomic_DNA"/>
</dbReference>
<reference evidence="2" key="1">
    <citation type="journal article" date="2019" name="Int. J. Syst. Evol. Microbiol.">
        <title>The Global Catalogue of Microorganisms (GCM) 10K type strain sequencing project: providing services to taxonomists for standard genome sequencing and annotation.</title>
        <authorList>
            <consortium name="The Broad Institute Genomics Platform"/>
            <consortium name="The Broad Institute Genome Sequencing Center for Infectious Disease"/>
            <person name="Wu L."/>
            <person name="Ma J."/>
        </authorList>
    </citation>
    <scope>NUCLEOTIDE SEQUENCE [LARGE SCALE GENOMIC DNA]</scope>
    <source>
        <strain evidence="2">CGMCC 1.12470</strain>
    </source>
</reference>
<keyword evidence="2" id="KW-1185">Reference proteome</keyword>
<evidence type="ECO:0000313" key="1">
    <source>
        <dbReference type="EMBL" id="MFD1662889.1"/>
    </source>
</evidence>
<name>A0ABW4J216_9ACTN</name>
<evidence type="ECO:0000313" key="2">
    <source>
        <dbReference type="Proteomes" id="UP001597261"/>
    </source>
</evidence>
<sequence>MRLPWRRTWVCPHCFRTVTGTQIAYVCVSGDPACADGRGLAHAAPRAGRAVCRAFEDPDLDQVLGRAVDRGVGDLRPVGPRLLRHAPLPPGIAASTELCVN</sequence>
<proteinExistence type="predicted"/>
<comment type="caution">
    <text evidence="1">The sequence shown here is derived from an EMBL/GenBank/DDBJ whole genome shotgun (WGS) entry which is preliminary data.</text>
</comment>
<dbReference type="Proteomes" id="UP001597261">
    <property type="component" value="Unassembled WGS sequence"/>
</dbReference>
<protein>
    <submittedName>
        <fullName evidence="1">Uncharacterized protein</fullName>
    </submittedName>
</protein>
<accession>A0ABW4J216</accession>
<dbReference type="RefSeq" id="WP_381091242.1">
    <property type="nucleotide sequence ID" value="NZ_JBHUDX010000108.1"/>
</dbReference>